<sequence>MAYYVGIDLGGTNIVAGVVDEHCRILAKAETKTRAPRPAEEICADMAAVYRQAVAAAGLAEGAIDWIGVGSPGVIDKAAGQVELAANLGFQGAPVRQLLQALTGKPVYVDNDANAAAYGEFLAGVGRGADSLVMITIGTGIGGGIILGGKIWSGFRYGGAELGHMVIRTGGRRCTCGREGCMEAYCSATGLIQTTREAMEGAPDSLLWQFGGDLDGVSGRTAFQAADRGDAAAQAVLERYIDDFACGVANVINLLQPEVIAIGGGISREGERLVGPIRERALRVVMSRHSPQNTRILPAALGNDAGIIGAAFLGREGQ</sequence>
<comment type="caution">
    <text evidence="3">The sequence shown here is derived from an EMBL/GenBank/DDBJ whole genome shotgun (WGS) entry which is preliminary data.</text>
</comment>
<protein>
    <submittedName>
        <fullName evidence="3">Glucokinase</fullName>
    </submittedName>
    <submittedName>
        <fullName evidence="2">ROK family protein</fullName>
    </submittedName>
</protein>
<accession>A0AAQ1RWJ0</accession>
<gene>
    <name evidence="2" type="ORF">GT747_13460</name>
    <name evidence="3" type="ORF">SAMN05444424_2027</name>
</gene>
<dbReference type="Proteomes" id="UP000474718">
    <property type="component" value="Unassembled WGS sequence"/>
</dbReference>
<dbReference type="AlphaFoldDB" id="A0AAQ1RWJ0"/>
<reference evidence="2 5" key="3">
    <citation type="journal article" date="2019" name="Nat. Med.">
        <title>A library of human gut bacterial isolates paired with longitudinal multiomics data enables mechanistic microbiome research.</title>
        <authorList>
            <person name="Poyet M."/>
            <person name="Groussin M."/>
            <person name="Gibbons S.M."/>
            <person name="Avila-Pacheco J."/>
            <person name="Jiang X."/>
            <person name="Kearney S.M."/>
            <person name="Perrotta A.R."/>
            <person name="Berdy B."/>
            <person name="Zhao S."/>
            <person name="Lieberman T.D."/>
            <person name="Swanson P.K."/>
            <person name="Smith M."/>
            <person name="Roesemann S."/>
            <person name="Alexander J.E."/>
            <person name="Rich S.A."/>
            <person name="Livny J."/>
            <person name="Vlamakis H."/>
            <person name="Clish C."/>
            <person name="Bullock K."/>
            <person name="Deik A."/>
            <person name="Scott J."/>
            <person name="Pierce K.A."/>
            <person name="Xavier R.J."/>
            <person name="Alm E.J."/>
        </authorList>
    </citation>
    <scope>NUCLEOTIDE SEQUENCE [LARGE SCALE GENOMIC DNA]</scope>
    <source>
        <strain evidence="2 5">BIOML-A2</strain>
    </source>
</reference>
<dbReference type="PANTHER" id="PTHR18964">
    <property type="entry name" value="ROK (REPRESSOR, ORF, KINASE) FAMILY"/>
    <property type="match status" value="1"/>
</dbReference>
<evidence type="ECO:0000313" key="3">
    <source>
        <dbReference type="EMBL" id="SHG29940.1"/>
    </source>
</evidence>
<keyword evidence="5" id="KW-1185">Reference proteome</keyword>
<dbReference type="InterPro" id="IPR000600">
    <property type="entry name" value="ROK"/>
</dbReference>
<evidence type="ECO:0000313" key="4">
    <source>
        <dbReference type="Proteomes" id="UP000184089"/>
    </source>
</evidence>
<dbReference type="PANTHER" id="PTHR18964:SF149">
    <property type="entry name" value="BIFUNCTIONAL UDP-N-ACETYLGLUCOSAMINE 2-EPIMERASE_N-ACETYLMANNOSAMINE KINASE"/>
    <property type="match status" value="1"/>
</dbReference>
<dbReference type="Pfam" id="PF00480">
    <property type="entry name" value="ROK"/>
    <property type="match status" value="1"/>
</dbReference>
<evidence type="ECO:0000256" key="1">
    <source>
        <dbReference type="ARBA" id="ARBA00006479"/>
    </source>
</evidence>
<proteinExistence type="inferred from homology"/>
<dbReference type="InterPro" id="IPR043129">
    <property type="entry name" value="ATPase_NBD"/>
</dbReference>
<dbReference type="Proteomes" id="UP000184089">
    <property type="component" value="Unassembled WGS sequence"/>
</dbReference>
<name>A0AAQ1RWJ0_9FIRM</name>
<reference evidence="4" key="2">
    <citation type="submission" date="2016-11" db="EMBL/GenBank/DDBJ databases">
        <authorList>
            <person name="Jaros S."/>
            <person name="Januszkiewicz K."/>
            <person name="Wedrychowicz H."/>
        </authorList>
    </citation>
    <scope>NUCLEOTIDE SEQUENCE [LARGE SCALE GENOMIC DNA]</scope>
    <source>
        <strain evidence="4">DSM 4029</strain>
    </source>
</reference>
<dbReference type="InterPro" id="IPR049874">
    <property type="entry name" value="ROK_cs"/>
</dbReference>
<dbReference type="SUPFAM" id="SSF53067">
    <property type="entry name" value="Actin-like ATPase domain"/>
    <property type="match status" value="1"/>
</dbReference>
<reference evidence="3" key="1">
    <citation type="submission" date="2016-11" db="EMBL/GenBank/DDBJ databases">
        <authorList>
            <person name="Varghese N."/>
            <person name="Submissions S."/>
        </authorList>
    </citation>
    <scope>NUCLEOTIDE SEQUENCE</scope>
    <source>
        <strain evidence="3">DSM 4029</strain>
    </source>
</reference>
<dbReference type="EMBL" id="WWVX01000010">
    <property type="protein sequence ID" value="MZL70758.1"/>
    <property type="molecule type" value="Genomic_DNA"/>
</dbReference>
<organism evidence="3 4">
    <name type="scientific">Bittarella massiliensis</name>
    <name type="common">ex Durand et al. 2017</name>
    <dbReference type="NCBI Taxonomy" id="1720313"/>
    <lineage>
        <taxon>Bacteria</taxon>
        <taxon>Bacillati</taxon>
        <taxon>Bacillota</taxon>
        <taxon>Clostridia</taxon>
        <taxon>Eubacteriales</taxon>
        <taxon>Oscillospiraceae</taxon>
        <taxon>Bittarella (ex Durand et al. 2017)</taxon>
    </lineage>
</organism>
<evidence type="ECO:0000313" key="5">
    <source>
        <dbReference type="Proteomes" id="UP000474718"/>
    </source>
</evidence>
<evidence type="ECO:0000313" key="2">
    <source>
        <dbReference type="EMBL" id="MZL70758.1"/>
    </source>
</evidence>
<dbReference type="Gene3D" id="3.30.420.40">
    <property type="match status" value="2"/>
</dbReference>
<dbReference type="RefSeq" id="WP_021658342.1">
    <property type="nucleotide sequence ID" value="NZ_FQVY01000003.1"/>
</dbReference>
<dbReference type="EMBL" id="FQVY01000003">
    <property type="protein sequence ID" value="SHG29940.1"/>
    <property type="molecule type" value="Genomic_DNA"/>
</dbReference>
<dbReference type="PROSITE" id="PS01125">
    <property type="entry name" value="ROK"/>
    <property type="match status" value="1"/>
</dbReference>
<comment type="similarity">
    <text evidence="1">Belongs to the ROK (NagC/XylR) family.</text>
</comment>